<feature type="compositionally biased region" description="Pro residues" evidence="1">
    <location>
        <begin position="631"/>
        <end position="647"/>
    </location>
</feature>
<feature type="region of interest" description="Disordered" evidence="1">
    <location>
        <begin position="505"/>
        <end position="654"/>
    </location>
</feature>
<dbReference type="GO" id="GO:0005634">
    <property type="term" value="C:nucleus"/>
    <property type="evidence" value="ECO:0007669"/>
    <property type="project" value="TreeGrafter"/>
</dbReference>
<feature type="region of interest" description="Disordered" evidence="1">
    <location>
        <begin position="784"/>
        <end position="827"/>
    </location>
</feature>
<dbReference type="GO" id="GO:0006355">
    <property type="term" value="P:regulation of DNA-templated transcription"/>
    <property type="evidence" value="ECO:0007669"/>
    <property type="project" value="InterPro"/>
</dbReference>
<feature type="compositionally biased region" description="Low complexity" evidence="1">
    <location>
        <begin position="35"/>
        <end position="47"/>
    </location>
</feature>
<protein>
    <submittedName>
        <fullName evidence="2">PGC-1 and ERR-induced regulator in muscle protein 1</fullName>
    </submittedName>
</protein>
<feature type="compositionally biased region" description="Polar residues" evidence="1">
    <location>
        <begin position="338"/>
        <end position="356"/>
    </location>
</feature>
<comment type="caution">
    <text evidence="2">The sequence shown here is derived from an EMBL/GenBank/DDBJ whole genome shotgun (WGS) entry which is preliminary data.</text>
</comment>
<feature type="compositionally biased region" description="Low complexity" evidence="1">
    <location>
        <begin position="202"/>
        <end position="218"/>
    </location>
</feature>
<evidence type="ECO:0000313" key="3">
    <source>
        <dbReference type="Proteomes" id="UP000700334"/>
    </source>
</evidence>
<feature type="compositionally biased region" description="Low complexity" evidence="1">
    <location>
        <begin position="817"/>
        <end position="827"/>
    </location>
</feature>
<feature type="compositionally biased region" description="Low complexity" evidence="1">
    <location>
        <begin position="91"/>
        <end position="101"/>
    </location>
</feature>
<feature type="compositionally biased region" description="Polar residues" evidence="1">
    <location>
        <begin position="428"/>
        <end position="447"/>
    </location>
</feature>
<dbReference type="OrthoDB" id="8943218at2759"/>
<dbReference type="PANTHER" id="PTHR47282">
    <property type="entry name" value="PGC-1 AND ERR-INDUCED REGULATOR IN MUSCLE PROTEIN 1"/>
    <property type="match status" value="1"/>
</dbReference>
<name>A0A8J6DF84_GALPY</name>
<keyword evidence="3" id="KW-1185">Reference proteome</keyword>
<organism evidence="2 3">
    <name type="scientific">Galemys pyrenaicus</name>
    <name type="common">Iberian desman</name>
    <name type="synonym">Pyrenean desman</name>
    <dbReference type="NCBI Taxonomy" id="202257"/>
    <lineage>
        <taxon>Eukaryota</taxon>
        <taxon>Metazoa</taxon>
        <taxon>Chordata</taxon>
        <taxon>Craniata</taxon>
        <taxon>Vertebrata</taxon>
        <taxon>Euteleostomi</taxon>
        <taxon>Mammalia</taxon>
        <taxon>Eutheria</taxon>
        <taxon>Laurasiatheria</taxon>
        <taxon>Eulipotyphla</taxon>
        <taxon>Talpidae</taxon>
        <taxon>Galemys</taxon>
    </lineage>
</organism>
<dbReference type="Proteomes" id="UP000700334">
    <property type="component" value="Unassembled WGS sequence"/>
</dbReference>
<feature type="compositionally biased region" description="Basic and acidic residues" evidence="1">
    <location>
        <begin position="262"/>
        <end position="277"/>
    </location>
</feature>
<evidence type="ECO:0000256" key="1">
    <source>
        <dbReference type="SAM" id="MobiDB-lite"/>
    </source>
</evidence>
<feature type="compositionally biased region" description="Low complexity" evidence="1">
    <location>
        <begin position="134"/>
        <end position="161"/>
    </location>
</feature>
<dbReference type="AlphaFoldDB" id="A0A8J6DF84"/>
<feature type="compositionally biased region" description="Low complexity" evidence="1">
    <location>
        <begin position="786"/>
        <end position="801"/>
    </location>
</feature>
<proteinExistence type="predicted"/>
<feature type="compositionally biased region" description="Polar residues" evidence="1">
    <location>
        <begin position="455"/>
        <end position="486"/>
    </location>
</feature>
<dbReference type="PANTHER" id="PTHR47282:SF1">
    <property type="entry name" value="PGC-1 AND ERR-INDUCED REGULATOR IN MUSCLE PROTEIN 1"/>
    <property type="match status" value="1"/>
</dbReference>
<feature type="non-terminal residue" evidence="2">
    <location>
        <position position="896"/>
    </location>
</feature>
<dbReference type="GO" id="GO:0014850">
    <property type="term" value="P:response to muscle activity"/>
    <property type="evidence" value="ECO:0007669"/>
    <property type="project" value="TreeGrafter"/>
</dbReference>
<evidence type="ECO:0000313" key="2">
    <source>
        <dbReference type="EMBL" id="KAG8505505.1"/>
    </source>
</evidence>
<accession>A0A8J6DF84</accession>
<dbReference type="GO" id="GO:0005737">
    <property type="term" value="C:cytoplasm"/>
    <property type="evidence" value="ECO:0007669"/>
    <property type="project" value="TreeGrafter"/>
</dbReference>
<reference evidence="2" key="1">
    <citation type="journal article" date="2021" name="Evol. Appl.">
        <title>The genome of the Pyrenean desman and the effects of bottlenecks and inbreeding on the genomic landscape of an endangered species.</title>
        <authorList>
            <person name="Escoda L."/>
            <person name="Castresana J."/>
        </authorList>
    </citation>
    <scope>NUCLEOTIDE SEQUENCE</scope>
    <source>
        <strain evidence="2">IBE-C5619</strain>
    </source>
</reference>
<dbReference type="EMBL" id="JAGFMF010012255">
    <property type="protein sequence ID" value="KAG8505505.1"/>
    <property type="molecule type" value="Genomic_DNA"/>
</dbReference>
<dbReference type="InterPro" id="IPR043442">
    <property type="entry name" value="Perm1"/>
</dbReference>
<sequence length="896" mass="90552">YSIQLSDQDWAEFSAAAGECDLLQASLASGDEPLSSDIDQGDSSGSSPPRPLPPLKGQPAPRGRGWPSRVAGDKAAPRQPVSRLGPEPALATGTGQQTAGTSPQSEARLPRGPSQSLCLPGPAPPKDNMQRLLQGPAPQGAASGAPGQASRSPPAVGCSPAPQQPPSGPGTPTRSPSRKKRRSTGTKGGGRAGAPTPPGSPRPAEALPARAAGPVAPRGLDSLAGTAGTGHSGLRPESTRTLEGGSGTGPGWGLSTPTPPKTEPRMDLLRTPPRAEPHAVSTPAPEAGPGSSMATADAVLSTPACQPPADSALSTPACQPLPDSALSTPARQPLPDSALSTPARQPSPDSALSTPARQPPADSALSTPACQPPEDTALSTPACQPPADSALSTPACQPPEDSALSTPACQPPADSALSTPACQPPPNSALSTPAYQPLPNSALSTPTCQPPEDSALSTPACQPSPDSALSKPTCQSPADSALSTPACQPRLDGHLLTVVAVPELGLPAPVPEGSPRQQQPSLLPRARADVGVSTPALGRGEQVAAAPVTELGLSPGVSPGVHQERGPSAPGRPSGEPPGGPVRAPKKKKVRFSVAVPGPQGPSAGEASNPVSGPRAAPGSPGAWDAVAVGPRPPQPRILKHLPPPAPSASALGGPGSRACFAVTLPEAYEFFFCDTIEEEDEGMEEADQAEVQWPDVCEYFFQDCRARGPGRRAHAERVRAPPAGDPAPITIPEAYKHFLGEGGPEGGLGPAALLRLQDLGAPRPGPLPEPGPATAEQLDLEVRRAGASASSPRASSPRAGEGMTQACERPAAGAEPRAQAGPLPAGAPPASLGTLSLSQKDMCLVFVAFATWAVRTSDLHAPDAWKTVLLANIGTVSAIRYFRQQVGRGRRSPSP</sequence>
<feature type="region of interest" description="Disordered" evidence="1">
    <location>
        <begin position="27"/>
        <end position="488"/>
    </location>
</feature>
<gene>
    <name evidence="2" type="ORF">J0S82_016249</name>
</gene>